<comment type="caution">
    <text evidence="2">The sequence shown here is derived from an EMBL/GenBank/DDBJ whole genome shotgun (WGS) entry which is preliminary data.</text>
</comment>
<evidence type="ECO:0000313" key="2">
    <source>
        <dbReference type="EMBL" id="CAD8094886.1"/>
    </source>
</evidence>
<evidence type="ECO:0000313" key="3">
    <source>
        <dbReference type="Proteomes" id="UP000692954"/>
    </source>
</evidence>
<dbReference type="OrthoDB" id="308779at2759"/>
<organism evidence="2 3">
    <name type="scientific">Paramecium sonneborni</name>
    <dbReference type="NCBI Taxonomy" id="65129"/>
    <lineage>
        <taxon>Eukaryota</taxon>
        <taxon>Sar</taxon>
        <taxon>Alveolata</taxon>
        <taxon>Ciliophora</taxon>
        <taxon>Intramacronucleata</taxon>
        <taxon>Oligohymenophorea</taxon>
        <taxon>Peniculida</taxon>
        <taxon>Parameciidae</taxon>
        <taxon>Paramecium</taxon>
    </lineage>
</organism>
<feature type="compositionally biased region" description="Polar residues" evidence="1">
    <location>
        <begin position="298"/>
        <end position="324"/>
    </location>
</feature>
<reference evidence="2" key="1">
    <citation type="submission" date="2021-01" db="EMBL/GenBank/DDBJ databases">
        <authorList>
            <consortium name="Genoscope - CEA"/>
            <person name="William W."/>
        </authorList>
    </citation>
    <scope>NUCLEOTIDE SEQUENCE</scope>
</reference>
<dbReference type="AlphaFoldDB" id="A0A8S1NXZ2"/>
<protein>
    <submittedName>
        <fullName evidence="2">Uncharacterized protein</fullName>
    </submittedName>
</protein>
<dbReference type="Proteomes" id="UP000692954">
    <property type="component" value="Unassembled WGS sequence"/>
</dbReference>
<sequence length="324" mass="36986">MSLGKRQLSGSKLKFDADYYKNVPDQLQKKRPGSGQPQSTITSPLPPRKPVYSGKLRNIIPTSENVNQQQRIIKTSNSQQKQQLNPSVSQSQLPGVVNSLKINKPPLQLDRKLILPKQNTSSQISIKSSQVSNQISTGEKKIIQKLIEKPGTLTSPGLNDKQFTWNNQIELIVTQSDFENKRRQISHEKLKQIPNKHFQQQQTIDQKKPTQPIIQQTQQSHIVVPQHRQFIQPQQIQKKQDLNLKQLKNSQSQTQLQTSQPKCFIDFTMTSGKNDLQQIFQSMKMELKEASSYGEQHPNLNMSEIQEQSDDANSSLAQSTLYQK</sequence>
<dbReference type="EMBL" id="CAJJDN010000063">
    <property type="protein sequence ID" value="CAD8094886.1"/>
    <property type="molecule type" value="Genomic_DNA"/>
</dbReference>
<keyword evidence="3" id="KW-1185">Reference proteome</keyword>
<feature type="region of interest" description="Disordered" evidence="1">
    <location>
        <begin position="288"/>
        <end position="324"/>
    </location>
</feature>
<proteinExistence type="predicted"/>
<accession>A0A8S1NXZ2</accession>
<evidence type="ECO:0000256" key="1">
    <source>
        <dbReference type="SAM" id="MobiDB-lite"/>
    </source>
</evidence>
<feature type="region of interest" description="Disordered" evidence="1">
    <location>
        <begin position="22"/>
        <end position="51"/>
    </location>
</feature>
<gene>
    <name evidence="2" type="ORF">PSON_ATCC_30995.1.T0630116</name>
</gene>
<name>A0A8S1NXZ2_9CILI</name>